<evidence type="ECO:0000256" key="3">
    <source>
        <dbReference type="ARBA" id="ARBA00022475"/>
    </source>
</evidence>
<keyword evidence="3" id="KW-1003">Cell membrane</keyword>
<dbReference type="PANTHER" id="PTHR47737">
    <property type="entry name" value="GLYCINE BETAINE/PROLINE BETAINE TRANSPORT SYSTEM PERMEASE PROTEIN PROW"/>
    <property type="match status" value="1"/>
</dbReference>
<evidence type="ECO:0000256" key="4">
    <source>
        <dbReference type="ARBA" id="ARBA00023136"/>
    </source>
</evidence>
<feature type="domain" description="ABC-type glycine betaine transport system substrate-binding" evidence="6">
    <location>
        <begin position="30"/>
        <end position="274"/>
    </location>
</feature>
<evidence type="ECO:0000313" key="7">
    <source>
        <dbReference type="EMBL" id="GGJ83186.1"/>
    </source>
</evidence>
<dbReference type="Pfam" id="PF04069">
    <property type="entry name" value="OpuAC"/>
    <property type="match status" value="1"/>
</dbReference>
<gene>
    <name evidence="7" type="ORF">GCM10009304_06530</name>
</gene>
<dbReference type="GO" id="GO:0005275">
    <property type="term" value="F:amine transmembrane transporter activity"/>
    <property type="evidence" value="ECO:0007669"/>
    <property type="project" value="TreeGrafter"/>
</dbReference>
<sequence length="284" mass="31219">MNLISPLMKYASAAALALGLSAAHAADKPEVRIGFNSGWDDSVATSNVAAQVIQERLGYPVKMQPVEAAIMWQGVARGDLDVALTAWLPATHGEYYKRFKDSIETLGTNYDGAKIGLVVPEYFEAKSIEDLNKYKSELNGQITGIDAGAGIMRRTEDALKEYDLDLKLMPSSGPAMTVALSRAISAKKPIVVTGWIPHWKFAKWDLRFLDDPKKVFGDAERVDTIANPALAKKAPEVAAFLKKFQWKSEEIGAVMLAINEGAQPEQAAKDWIAKNPERVEEWLK</sequence>
<dbReference type="GO" id="GO:0043190">
    <property type="term" value="C:ATP-binding cassette (ABC) transporter complex"/>
    <property type="evidence" value="ECO:0007669"/>
    <property type="project" value="InterPro"/>
</dbReference>
<feature type="signal peptide" evidence="5">
    <location>
        <begin position="1"/>
        <end position="25"/>
    </location>
</feature>
<dbReference type="Gene3D" id="3.40.190.100">
    <property type="entry name" value="Glycine betaine-binding periplasmic protein, domain 2"/>
    <property type="match status" value="1"/>
</dbReference>
<keyword evidence="5" id="KW-0732">Signal</keyword>
<keyword evidence="8" id="KW-1185">Reference proteome</keyword>
<dbReference type="EMBL" id="BMPO01000001">
    <property type="protein sequence ID" value="GGJ83186.1"/>
    <property type="molecule type" value="Genomic_DNA"/>
</dbReference>
<feature type="chain" id="PRO_5038033443" evidence="5">
    <location>
        <begin position="26"/>
        <end position="284"/>
    </location>
</feature>
<protein>
    <submittedName>
        <fullName evidence="7">Glycine/betaine ABC transporter substrate-binding protein</fullName>
    </submittedName>
</protein>
<comment type="subcellular location">
    <subcellularLocation>
        <location evidence="1">Cell membrane</location>
    </subcellularLocation>
</comment>
<accession>A0A917USZ4</accession>
<dbReference type="PANTHER" id="PTHR47737:SF1">
    <property type="entry name" value="GLYCINE BETAINE_PROLINE BETAINE TRANSPORT SYSTEM PERMEASE PROTEIN PROW"/>
    <property type="match status" value="1"/>
</dbReference>
<reference evidence="7" key="2">
    <citation type="submission" date="2020-09" db="EMBL/GenBank/DDBJ databases">
        <authorList>
            <person name="Sun Q."/>
            <person name="Ohkuma M."/>
        </authorList>
    </citation>
    <scope>NUCLEOTIDE SEQUENCE</scope>
    <source>
        <strain evidence="7">JCM 30078</strain>
    </source>
</reference>
<name>A0A917USZ4_9PSED</name>
<dbReference type="Proteomes" id="UP000635983">
    <property type="component" value="Unassembled WGS sequence"/>
</dbReference>
<dbReference type="InterPro" id="IPR007210">
    <property type="entry name" value="ABC_Gly_betaine_transp_sub-bd"/>
</dbReference>
<evidence type="ECO:0000256" key="2">
    <source>
        <dbReference type="ARBA" id="ARBA00022448"/>
    </source>
</evidence>
<dbReference type="SUPFAM" id="SSF53850">
    <property type="entry name" value="Periplasmic binding protein-like II"/>
    <property type="match status" value="1"/>
</dbReference>
<evidence type="ECO:0000313" key="8">
    <source>
        <dbReference type="Proteomes" id="UP000635983"/>
    </source>
</evidence>
<evidence type="ECO:0000259" key="6">
    <source>
        <dbReference type="Pfam" id="PF04069"/>
    </source>
</evidence>
<dbReference type="CDD" id="cd13639">
    <property type="entry name" value="PBP2_OpuAC_like"/>
    <property type="match status" value="1"/>
</dbReference>
<keyword evidence="4" id="KW-0472">Membrane</keyword>
<reference evidence="7" key="1">
    <citation type="journal article" date="2014" name="Int. J. Syst. Evol. Microbiol.">
        <title>Complete genome sequence of Corynebacterium casei LMG S-19264T (=DSM 44701T), isolated from a smear-ripened cheese.</title>
        <authorList>
            <consortium name="US DOE Joint Genome Institute (JGI-PGF)"/>
            <person name="Walter F."/>
            <person name="Albersmeier A."/>
            <person name="Kalinowski J."/>
            <person name="Ruckert C."/>
        </authorList>
    </citation>
    <scope>NUCLEOTIDE SEQUENCE</scope>
    <source>
        <strain evidence="7">JCM 30078</strain>
    </source>
</reference>
<dbReference type="AlphaFoldDB" id="A0A917USZ4"/>
<evidence type="ECO:0000256" key="5">
    <source>
        <dbReference type="SAM" id="SignalP"/>
    </source>
</evidence>
<evidence type="ECO:0000256" key="1">
    <source>
        <dbReference type="ARBA" id="ARBA00004236"/>
    </source>
</evidence>
<dbReference type="GO" id="GO:0031460">
    <property type="term" value="P:glycine betaine transport"/>
    <property type="evidence" value="ECO:0007669"/>
    <property type="project" value="TreeGrafter"/>
</dbReference>
<dbReference type="GO" id="GO:0015226">
    <property type="term" value="F:carnitine transmembrane transporter activity"/>
    <property type="evidence" value="ECO:0007669"/>
    <property type="project" value="TreeGrafter"/>
</dbReference>
<comment type="caution">
    <text evidence="7">The sequence shown here is derived from an EMBL/GenBank/DDBJ whole genome shotgun (WGS) entry which is preliminary data.</text>
</comment>
<proteinExistence type="predicted"/>
<dbReference type="RefSeq" id="WP_229779137.1">
    <property type="nucleotide sequence ID" value="NZ_BMPO01000001.1"/>
</dbReference>
<dbReference type="GO" id="GO:0015871">
    <property type="term" value="P:choline transport"/>
    <property type="evidence" value="ECO:0007669"/>
    <property type="project" value="TreeGrafter"/>
</dbReference>
<keyword evidence="2" id="KW-0813">Transport</keyword>
<dbReference type="Gene3D" id="3.40.190.10">
    <property type="entry name" value="Periplasmic binding protein-like II"/>
    <property type="match status" value="1"/>
</dbReference>
<organism evidence="7 8">
    <name type="scientific">Pseudomonas matsuisoli</name>
    <dbReference type="NCBI Taxonomy" id="1515666"/>
    <lineage>
        <taxon>Bacteria</taxon>
        <taxon>Pseudomonadati</taxon>
        <taxon>Pseudomonadota</taxon>
        <taxon>Gammaproteobacteria</taxon>
        <taxon>Pseudomonadales</taxon>
        <taxon>Pseudomonadaceae</taxon>
        <taxon>Pseudomonas</taxon>
    </lineage>
</organism>